<dbReference type="AlphaFoldDB" id="A0A653AFD8"/>
<dbReference type="Pfam" id="PF00805">
    <property type="entry name" value="Pentapeptide"/>
    <property type="match status" value="6"/>
</dbReference>
<name>A0A653AFD8_UNCDX</name>
<feature type="region of interest" description="Disordered" evidence="1">
    <location>
        <begin position="398"/>
        <end position="430"/>
    </location>
</feature>
<gene>
    <name evidence="3" type="ORF">TRIP_B40454</name>
</gene>
<dbReference type="InterPro" id="IPR018683">
    <property type="entry name" value="DUF2169"/>
</dbReference>
<protein>
    <recommendedName>
        <fullName evidence="2">DUF2169 domain-containing protein</fullName>
    </recommendedName>
</protein>
<dbReference type="InterPro" id="IPR001646">
    <property type="entry name" value="5peptide_repeat"/>
</dbReference>
<proteinExistence type="predicted"/>
<sequence>MKVIKPLKLGLLYRTFEAGERCYLSTGLLTFFSFAASEPVIETEIDLWKYAAKALGPEAVIDLGMPKARGEALVTGRYFAPDDAPTPAGRVGFGLGAVRKTLYIFGDRFWQRGRSGAWMITDPLPMARMDIIYPNAFGGEGYAPNPVGKGASPVTSGRGDPAWPLPNIEDPRRLIGSQTDRPPPAGFGPLDLTWAERFSKAGTYDQGWLQTRFPGFAADMDWTIFNAAPADQQIEGWFNGDEPFEIDHMHPDHPHQQGRLPGIRPRCFMNRTTGPDAVFEEIPAHLETVWLFPEGEKGLMIHRGVAEVADPDADDVLHLLIAFESMGDAPRPDEHYRRALANRLDPEKGAYYSLRETDLMPDGERSGLALLMEESEEGQLQASDNILAGRLQDKARREAAEARTRASALGLDPAAAEPDATPSEEISFDPTDIDDVVDHLDEILAEAERRETESRSKIQALMQELGIDGEAAMEEAAQSGGGRPAFSPEETIARLRELGLDNPELEQKLHDAKALLDQSYRRYGQYFPPADRPAAGDAAGLRGLVTAGYARGDSLAGMDLTGADLSGLDLAGIDLKNAFLEGADLSGSNLQGADLSGCVLVRGRLAGTRFTSAEMEGSNLGDAGISEADFSGADLRQAVLTRARISRSAFREVSMDDADLSESVVDEVDFSRADLTKARFIDARLSGALFAGAVLREALFLNTTLREVDFSEADLRAAVLVGAQCEQVSFRGADLSRLCTAGENAFNGAGFEGSRLAGANLRGLDLSSARLDGADLSRADLSQCNLQGASLARAKAVEARFVKTDLTGADLSGINLREGSLQRACLFETGFQGANLYGVDFMKARFRNTDLRGSLLKKVFLDRWIKKRP</sequence>
<dbReference type="Gene3D" id="2.160.20.80">
    <property type="entry name" value="E3 ubiquitin-protein ligase SopA"/>
    <property type="match status" value="3"/>
</dbReference>
<feature type="domain" description="DUF2169" evidence="2">
    <location>
        <begin position="43"/>
        <end position="303"/>
    </location>
</feature>
<evidence type="ECO:0000313" key="3">
    <source>
        <dbReference type="EMBL" id="VBB46660.1"/>
    </source>
</evidence>
<dbReference type="EMBL" id="UPXX01000031">
    <property type="protein sequence ID" value="VBB46660.1"/>
    <property type="molecule type" value="Genomic_DNA"/>
</dbReference>
<evidence type="ECO:0000259" key="2">
    <source>
        <dbReference type="Pfam" id="PF09937"/>
    </source>
</evidence>
<dbReference type="Pfam" id="PF09937">
    <property type="entry name" value="DUF2169"/>
    <property type="match status" value="1"/>
</dbReference>
<feature type="region of interest" description="Disordered" evidence="1">
    <location>
        <begin position="149"/>
        <end position="185"/>
    </location>
</feature>
<organism evidence="3">
    <name type="scientific">Uncultured Desulfatiglans sp</name>
    <dbReference type="NCBI Taxonomy" id="1748965"/>
    <lineage>
        <taxon>Bacteria</taxon>
        <taxon>Pseudomonadati</taxon>
        <taxon>Thermodesulfobacteriota</taxon>
        <taxon>Desulfobacteria</taxon>
        <taxon>Desulfatiglandales</taxon>
        <taxon>Desulfatiglandaceae</taxon>
        <taxon>Desulfatiglans</taxon>
        <taxon>environmental samples</taxon>
    </lineage>
</organism>
<dbReference type="PANTHER" id="PTHR14136">
    <property type="entry name" value="BTB_POZ DOMAIN-CONTAINING PROTEIN KCTD9"/>
    <property type="match status" value="1"/>
</dbReference>
<reference evidence="3" key="1">
    <citation type="submission" date="2018-07" db="EMBL/GenBank/DDBJ databases">
        <authorList>
            <consortium name="Genoscope - CEA"/>
            <person name="William W."/>
        </authorList>
    </citation>
    <scope>NUCLEOTIDE SEQUENCE</scope>
    <source>
        <strain evidence="3">IK1</strain>
    </source>
</reference>
<dbReference type="PANTHER" id="PTHR14136:SF17">
    <property type="entry name" value="BTB_POZ DOMAIN-CONTAINING PROTEIN KCTD9"/>
    <property type="match status" value="1"/>
</dbReference>
<evidence type="ECO:0000256" key="1">
    <source>
        <dbReference type="SAM" id="MobiDB-lite"/>
    </source>
</evidence>
<accession>A0A653AFD8</accession>
<dbReference type="SUPFAM" id="SSF141571">
    <property type="entry name" value="Pentapeptide repeat-like"/>
    <property type="match status" value="2"/>
</dbReference>
<dbReference type="InterPro" id="IPR051082">
    <property type="entry name" value="Pentapeptide-BTB/POZ_domain"/>
</dbReference>